<name>A0ABV5YVD9_9ACTN</name>
<dbReference type="PROSITE" id="PS50893">
    <property type="entry name" value="ABC_TRANSPORTER_2"/>
    <property type="match status" value="1"/>
</dbReference>
<evidence type="ECO:0000313" key="5">
    <source>
        <dbReference type="Proteomes" id="UP001589627"/>
    </source>
</evidence>
<feature type="non-terminal residue" evidence="4">
    <location>
        <position position="192"/>
    </location>
</feature>
<dbReference type="GO" id="GO:0005524">
    <property type="term" value="F:ATP binding"/>
    <property type="evidence" value="ECO:0007669"/>
    <property type="project" value="UniProtKB-KW"/>
</dbReference>
<keyword evidence="2 4" id="KW-0067">ATP-binding</keyword>
<sequence>MRWGLDGVTVRFGSRVALAGVTVPAEPSGVTVVVGGDGAGKTTCLRTLVGLVRPDEGRVSRPAKTRIGYVPATGGLYTDLTVEENLAFAVSSYGVRGADVGAMLDRIGLAAARNRLADRLSGGMQRKLSVGLALIHAPDLLVLDEPTTGVDPVSRMELWRLVSGAAAGGTAVVVATTYVNEAERDARAVLLD</sequence>
<dbReference type="PANTHER" id="PTHR43038:SF3">
    <property type="entry name" value="ABC TRANSPORTER G FAMILY MEMBER 20 ISOFORM X1"/>
    <property type="match status" value="1"/>
</dbReference>
<dbReference type="InterPro" id="IPR027417">
    <property type="entry name" value="P-loop_NTPase"/>
</dbReference>
<proteinExistence type="predicted"/>
<dbReference type="InterPro" id="IPR003593">
    <property type="entry name" value="AAA+_ATPase"/>
</dbReference>
<gene>
    <name evidence="4" type="ORF">ACFFNX_43365</name>
</gene>
<evidence type="ECO:0000256" key="2">
    <source>
        <dbReference type="ARBA" id="ARBA00022840"/>
    </source>
</evidence>
<keyword evidence="1" id="KW-0547">Nucleotide-binding</keyword>
<evidence type="ECO:0000259" key="3">
    <source>
        <dbReference type="PROSITE" id="PS50893"/>
    </source>
</evidence>
<dbReference type="EMBL" id="JBHLZP010000618">
    <property type="protein sequence ID" value="MFB9839008.1"/>
    <property type="molecule type" value="Genomic_DNA"/>
</dbReference>
<dbReference type="SMART" id="SM00382">
    <property type="entry name" value="AAA"/>
    <property type="match status" value="1"/>
</dbReference>
<reference evidence="4 5" key="1">
    <citation type="submission" date="2024-09" db="EMBL/GenBank/DDBJ databases">
        <authorList>
            <person name="Sun Q."/>
            <person name="Mori K."/>
        </authorList>
    </citation>
    <scope>NUCLEOTIDE SEQUENCE [LARGE SCALE GENOMIC DNA]</scope>
    <source>
        <strain evidence="4 5">TBRC 0563</strain>
    </source>
</reference>
<dbReference type="PANTHER" id="PTHR43038">
    <property type="entry name" value="ATP-BINDING CASSETTE, SUB-FAMILY H, MEMBER 1"/>
    <property type="match status" value="1"/>
</dbReference>
<evidence type="ECO:0000313" key="4">
    <source>
        <dbReference type="EMBL" id="MFB9839008.1"/>
    </source>
</evidence>
<dbReference type="SUPFAM" id="SSF52540">
    <property type="entry name" value="P-loop containing nucleoside triphosphate hydrolases"/>
    <property type="match status" value="1"/>
</dbReference>
<evidence type="ECO:0000256" key="1">
    <source>
        <dbReference type="ARBA" id="ARBA00022741"/>
    </source>
</evidence>
<dbReference type="Gene3D" id="3.40.50.300">
    <property type="entry name" value="P-loop containing nucleotide triphosphate hydrolases"/>
    <property type="match status" value="1"/>
</dbReference>
<organism evidence="4 5">
    <name type="scientific">Actinoallomurus acaciae</name>
    <dbReference type="NCBI Taxonomy" id="502577"/>
    <lineage>
        <taxon>Bacteria</taxon>
        <taxon>Bacillati</taxon>
        <taxon>Actinomycetota</taxon>
        <taxon>Actinomycetes</taxon>
        <taxon>Streptosporangiales</taxon>
        <taxon>Thermomonosporaceae</taxon>
        <taxon>Actinoallomurus</taxon>
    </lineage>
</organism>
<dbReference type="RefSeq" id="WP_378212089.1">
    <property type="nucleotide sequence ID" value="NZ_JBHLZP010000618.1"/>
</dbReference>
<dbReference type="Proteomes" id="UP001589627">
    <property type="component" value="Unassembled WGS sequence"/>
</dbReference>
<dbReference type="InterPro" id="IPR017871">
    <property type="entry name" value="ABC_transporter-like_CS"/>
</dbReference>
<accession>A0ABV5YVD9</accession>
<protein>
    <submittedName>
        <fullName evidence="4">ATP-binding cassette domain-containing protein</fullName>
    </submittedName>
</protein>
<feature type="domain" description="ABC transporter" evidence="3">
    <location>
        <begin position="3"/>
        <end position="191"/>
    </location>
</feature>
<dbReference type="InterPro" id="IPR003439">
    <property type="entry name" value="ABC_transporter-like_ATP-bd"/>
</dbReference>
<dbReference type="PROSITE" id="PS00211">
    <property type="entry name" value="ABC_TRANSPORTER_1"/>
    <property type="match status" value="1"/>
</dbReference>
<dbReference type="Pfam" id="PF00005">
    <property type="entry name" value="ABC_tran"/>
    <property type="match status" value="1"/>
</dbReference>
<keyword evidence="5" id="KW-1185">Reference proteome</keyword>
<comment type="caution">
    <text evidence="4">The sequence shown here is derived from an EMBL/GenBank/DDBJ whole genome shotgun (WGS) entry which is preliminary data.</text>
</comment>